<dbReference type="Gene3D" id="3.40.190.10">
    <property type="entry name" value="Periplasmic binding protein-like II"/>
    <property type="match status" value="2"/>
</dbReference>
<dbReference type="GO" id="GO:0046872">
    <property type="term" value="F:metal ion binding"/>
    <property type="evidence" value="ECO:0007669"/>
    <property type="project" value="UniProtKB-KW"/>
</dbReference>
<dbReference type="GO" id="GO:0030288">
    <property type="term" value="C:outer membrane-bounded periplasmic space"/>
    <property type="evidence" value="ECO:0007669"/>
    <property type="project" value="TreeGrafter"/>
</dbReference>
<keyword evidence="6" id="KW-1185">Reference proteome</keyword>
<evidence type="ECO:0000256" key="2">
    <source>
        <dbReference type="ARBA" id="ARBA00022729"/>
    </source>
</evidence>
<dbReference type="Pfam" id="PF13416">
    <property type="entry name" value="SBP_bac_8"/>
    <property type="match status" value="1"/>
</dbReference>
<keyword evidence="3" id="KW-0408">Iron</keyword>
<gene>
    <name evidence="5" type="ORF">FQP86_16815</name>
</gene>
<sequence length="348" mass="38933">MTAVSTISASSFRKLLLGALVGATAVTALPAQAQEEVNVYSYRQAYLIEPFLKEFTEETGVKVNVVFAKQGLAERLKREGRNTPADVLLTVDVGRLQELVDEELVKSVNDEVIEANLPAQYHGPENQWFGITTRARVLYTSVDRLEAGQVSSYDDLADPSLKGRVCSRAGDHPYNVALIASRIAHNGEEATREWLEGFKNNLARKPQGGDRDQIKAIRDNVCDVAIGNSYYYGKMLDNDEQRPWAEKARIEFPDQNGVGTHMNISGMAMTKYAPHEENALNLMRFLTEKTAQHMYAEVNFEYPANPEAESSELLTSWGEFKQDDLSLTEVAKYRKRAAQMVNEVGFNQ</sequence>
<dbReference type="PANTHER" id="PTHR30006:SF15">
    <property type="entry name" value="IRON-UTILIZATION PERIPLASMIC PROTEIN"/>
    <property type="match status" value="1"/>
</dbReference>
<feature type="chain" id="PRO_5021745881" evidence="4">
    <location>
        <begin position="34"/>
        <end position="348"/>
    </location>
</feature>
<dbReference type="InterPro" id="IPR006059">
    <property type="entry name" value="SBP"/>
</dbReference>
<dbReference type="CDD" id="cd13542">
    <property type="entry name" value="PBP2_FutA1_ilke"/>
    <property type="match status" value="1"/>
</dbReference>
<evidence type="ECO:0000256" key="3">
    <source>
        <dbReference type="PIRSR" id="PIRSR002825-1"/>
    </source>
</evidence>
<keyword evidence="3" id="KW-0479">Metal-binding</keyword>
<organism evidence="5 6">
    <name type="scientific">Cobetia crustatorum</name>
    <dbReference type="NCBI Taxonomy" id="553385"/>
    <lineage>
        <taxon>Bacteria</taxon>
        <taxon>Pseudomonadati</taxon>
        <taxon>Pseudomonadota</taxon>
        <taxon>Gammaproteobacteria</taxon>
        <taxon>Oceanospirillales</taxon>
        <taxon>Halomonadaceae</taxon>
        <taxon>Cobetia</taxon>
    </lineage>
</organism>
<protein>
    <submittedName>
        <fullName evidence="5">Fe(3+) ABC transporter substrate-binding protein</fullName>
    </submittedName>
</protein>
<comment type="caution">
    <text evidence="5">The sequence shown here is derived from an EMBL/GenBank/DDBJ whole genome shotgun (WGS) entry which is preliminary data.</text>
</comment>
<proteinExistence type="inferred from homology"/>
<dbReference type="PIRSF" id="PIRSF002825">
    <property type="entry name" value="CfbpA"/>
    <property type="match status" value="1"/>
</dbReference>
<keyword evidence="2 4" id="KW-0732">Signal</keyword>
<evidence type="ECO:0000313" key="6">
    <source>
        <dbReference type="Proteomes" id="UP000319941"/>
    </source>
</evidence>
<dbReference type="STRING" id="553385.GCA_000591415_03662"/>
<name>A0A558HDY4_9GAMM</name>
<dbReference type="Proteomes" id="UP000319941">
    <property type="component" value="Unassembled WGS sequence"/>
</dbReference>
<evidence type="ECO:0000313" key="5">
    <source>
        <dbReference type="EMBL" id="TVU67340.1"/>
    </source>
</evidence>
<evidence type="ECO:0000256" key="4">
    <source>
        <dbReference type="SAM" id="SignalP"/>
    </source>
</evidence>
<dbReference type="SUPFAM" id="SSF53850">
    <property type="entry name" value="Periplasmic binding protein-like II"/>
    <property type="match status" value="1"/>
</dbReference>
<dbReference type="PANTHER" id="PTHR30006">
    <property type="entry name" value="THIAMINE-BINDING PERIPLASMIC PROTEIN-RELATED"/>
    <property type="match status" value="1"/>
</dbReference>
<comment type="similarity">
    <text evidence="1">Belongs to the bacterial solute-binding protein 1 family.</text>
</comment>
<dbReference type="OrthoDB" id="9769567at2"/>
<feature type="signal peptide" evidence="4">
    <location>
        <begin position="1"/>
        <end position="33"/>
    </location>
</feature>
<dbReference type="RefSeq" id="WP_024953376.1">
    <property type="nucleotide sequence ID" value="NZ_CAWOWR010000052.1"/>
</dbReference>
<dbReference type="AlphaFoldDB" id="A0A558HDY4"/>
<feature type="binding site" evidence="3">
    <location>
        <position position="231"/>
    </location>
    <ligand>
        <name>Fe cation</name>
        <dbReference type="ChEBI" id="CHEBI:24875"/>
    </ligand>
</feature>
<evidence type="ECO:0000256" key="1">
    <source>
        <dbReference type="ARBA" id="ARBA00008520"/>
    </source>
</evidence>
<feature type="binding site" evidence="3">
    <location>
        <position position="230"/>
    </location>
    <ligand>
        <name>Fe cation</name>
        <dbReference type="ChEBI" id="CHEBI:24875"/>
    </ligand>
</feature>
<accession>A0A558HDY4</accession>
<dbReference type="EMBL" id="VNFH01000015">
    <property type="protein sequence ID" value="TVU67340.1"/>
    <property type="molecule type" value="Genomic_DNA"/>
</dbReference>
<reference evidence="5 6" key="1">
    <citation type="submission" date="2019-07" db="EMBL/GenBank/DDBJ databases">
        <title>Diversity of Bacteria from Kongsfjorden, Arctic.</title>
        <authorList>
            <person name="Yu Y."/>
        </authorList>
    </citation>
    <scope>NUCLEOTIDE SEQUENCE [LARGE SCALE GENOMIC DNA]</scope>
    <source>
        <strain evidence="5 6">SM1923</strain>
    </source>
</reference>
<dbReference type="InterPro" id="IPR026045">
    <property type="entry name" value="Ferric-bd"/>
</dbReference>